<dbReference type="Gene3D" id="1.10.10.10">
    <property type="entry name" value="Winged helix-like DNA-binding domain superfamily/Winged helix DNA-binding domain"/>
    <property type="match status" value="1"/>
</dbReference>
<dbReference type="InterPro" id="IPR036388">
    <property type="entry name" value="WH-like_DNA-bd_sf"/>
</dbReference>
<evidence type="ECO:0000259" key="5">
    <source>
        <dbReference type="PROSITE" id="PS50931"/>
    </source>
</evidence>
<evidence type="ECO:0000313" key="6">
    <source>
        <dbReference type="EMBL" id="KAB7739298.1"/>
    </source>
</evidence>
<dbReference type="SUPFAM" id="SSF53850">
    <property type="entry name" value="Periplasmic binding protein-like II"/>
    <property type="match status" value="1"/>
</dbReference>
<evidence type="ECO:0000256" key="2">
    <source>
        <dbReference type="ARBA" id="ARBA00023015"/>
    </source>
</evidence>
<dbReference type="PANTHER" id="PTHR30126">
    <property type="entry name" value="HTH-TYPE TRANSCRIPTIONAL REGULATOR"/>
    <property type="match status" value="1"/>
</dbReference>
<dbReference type="FunFam" id="1.10.10.10:FF:000001">
    <property type="entry name" value="LysR family transcriptional regulator"/>
    <property type="match status" value="1"/>
</dbReference>
<dbReference type="Pfam" id="PF03466">
    <property type="entry name" value="LysR_substrate"/>
    <property type="match status" value="1"/>
</dbReference>
<dbReference type="EMBL" id="WESC01000011">
    <property type="protein sequence ID" value="KAB7739298.1"/>
    <property type="molecule type" value="Genomic_DNA"/>
</dbReference>
<proteinExistence type="inferred from homology"/>
<comment type="similarity">
    <text evidence="1">Belongs to the LysR transcriptional regulatory family.</text>
</comment>
<gene>
    <name evidence="6" type="ORF">F2P47_12750</name>
</gene>
<name>A0A6N6VGD0_9HYPH</name>
<organism evidence="6 7">
    <name type="scientific">Parvibaculum sedimenti</name>
    <dbReference type="NCBI Taxonomy" id="2608632"/>
    <lineage>
        <taxon>Bacteria</taxon>
        <taxon>Pseudomonadati</taxon>
        <taxon>Pseudomonadota</taxon>
        <taxon>Alphaproteobacteria</taxon>
        <taxon>Hyphomicrobiales</taxon>
        <taxon>Parvibaculaceae</taxon>
        <taxon>Parvibaculum</taxon>
    </lineage>
</organism>
<keyword evidence="3" id="KW-0238">DNA-binding</keyword>
<dbReference type="GO" id="GO:0000976">
    <property type="term" value="F:transcription cis-regulatory region binding"/>
    <property type="evidence" value="ECO:0007669"/>
    <property type="project" value="TreeGrafter"/>
</dbReference>
<comment type="caution">
    <text evidence="6">The sequence shown here is derived from an EMBL/GenBank/DDBJ whole genome shotgun (WGS) entry which is preliminary data.</text>
</comment>
<dbReference type="AlphaFoldDB" id="A0A6N6VGD0"/>
<keyword evidence="7" id="KW-1185">Reference proteome</keyword>
<dbReference type="InterPro" id="IPR000847">
    <property type="entry name" value="LysR_HTH_N"/>
</dbReference>
<evidence type="ECO:0000256" key="4">
    <source>
        <dbReference type="ARBA" id="ARBA00023163"/>
    </source>
</evidence>
<feature type="domain" description="HTH lysR-type" evidence="5">
    <location>
        <begin position="1"/>
        <end position="58"/>
    </location>
</feature>
<keyword evidence="4" id="KW-0804">Transcription</keyword>
<dbReference type="RefSeq" id="WP_152216754.1">
    <property type="nucleotide sequence ID" value="NZ_WESC01000011.1"/>
</dbReference>
<dbReference type="PRINTS" id="PR00039">
    <property type="entry name" value="HTHLYSR"/>
</dbReference>
<dbReference type="InterPro" id="IPR005119">
    <property type="entry name" value="LysR_subst-bd"/>
</dbReference>
<reference evidence="6 7" key="1">
    <citation type="submission" date="2019-09" db="EMBL/GenBank/DDBJ databases">
        <title>Parvibaculum sedimenti sp. nov., isolated from sediment.</title>
        <authorList>
            <person name="Wang Y."/>
        </authorList>
    </citation>
    <scope>NUCLEOTIDE SEQUENCE [LARGE SCALE GENOMIC DNA]</scope>
    <source>
        <strain evidence="6 7">HXT-9</strain>
    </source>
</reference>
<dbReference type="PANTHER" id="PTHR30126:SF39">
    <property type="entry name" value="HTH-TYPE TRANSCRIPTIONAL REGULATOR CYSL"/>
    <property type="match status" value="1"/>
</dbReference>
<dbReference type="Gene3D" id="3.40.190.290">
    <property type="match status" value="1"/>
</dbReference>
<keyword evidence="2" id="KW-0805">Transcription regulation</keyword>
<dbReference type="InterPro" id="IPR036390">
    <property type="entry name" value="WH_DNA-bd_sf"/>
</dbReference>
<dbReference type="Pfam" id="PF00126">
    <property type="entry name" value="HTH_1"/>
    <property type="match status" value="1"/>
</dbReference>
<evidence type="ECO:0000313" key="7">
    <source>
        <dbReference type="Proteomes" id="UP000468901"/>
    </source>
</evidence>
<dbReference type="GO" id="GO:0003700">
    <property type="term" value="F:DNA-binding transcription factor activity"/>
    <property type="evidence" value="ECO:0007669"/>
    <property type="project" value="InterPro"/>
</dbReference>
<evidence type="ECO:0000256" key="3">
    <source>
        <dbReference type="ARBA" id="ARBA00023125"/>
    </source>
</evidence>
<sequence length="298" mass="31951">MTLEQLRIFVAVAEREHVTRAAAALGLTQSAVSSAIAVLETQHDTRLFDRVGRHIELTNAGRDFLVEARAVLARAHAAELVLSELGTLGRGTLNVQASQTIASYWLPSRLVRFRQAYPKIEVRLSAGNTETVARAVLEGDADLGFVEGAVRVPALASSEVGGDQLVLAVGSDHPLAKRRNVGLADLADVPWVVREAGSGTRSEMEAALIAMKMPIHARDIALELPSNEAVRAALEAGAGVGGMSELVAAPGIQAGRLKRLDIDLPRRPFLALRHRERRLSKAGEALLALCIEKPGRRK</sequence>
<accession>A0A6N6VGD0</accession>
<dbReference type="SUPFAM" id="SSF46785">
    <property type="entry name" value="Winged helix' DNA-binding domain"/>
    <property type="match status" value="1"/>
</dbReference>
<evidence type="ECO:0000256" key="1">
    <source>
        <dbReference type="ARBA" id="ARBA00009437"/>
    </source>
</evidence>
<dbReference type="PROSITE" id="PS50931">
    <property type="entry name" value="HTH_LYSR"/>
    <property type="match status" value="1"/>
</dbReference>
<dbReference type="CDD" id="cd08420">
    <property type="entry name" value="PBP2_CysL_like"/>
    <property type="match status" value="1"/>
</dbReference>
<dbReference type="Proteomes" id="UP000468901">
    <property type="component" value="Unassembled WGS sequence"/>
</dbReference>
<protein>
    <submittedName>
        <fullName evidence="6">LysR family transcriptional regulator</fullName>
    </submittedName>
</protein>